<proteinExistence type="predicted"/>
<sequence>MVHPVLSDGYRSVSATSEHPAQPLLTHRLTNEDLVFHDEDPAPMPHQFLSTSPTPLRSPPSLEGSNVVTLVLVFSQMPLQPLQNAMRWWAASTKQAHVVGLGTHSSSNPADQLIRACQFDLLDGLQEFCFEPEDCAVRVVASTPQDRFKFTAPLFGLSSPQNSSSHGKADSNSTKKSPALRLVAKVRASSHFASSHESYAKFQAAILAYCKTTNQFAALRDVYSQLYFMTIDEEQQRGDAVTPRSRTPPPHIVFPFLDAEESTFNGIPIRNMMQPTHPQQSLPSRHSFVF</sequence>
<dbReference type="EMBL" id="CYKH01000363">
    <property type="protein sequence ID" value="CUF59015.1"/>
    <property type="molecule type" value="Genomic_DNA"/>
</dbReference>
<reference evidence="3" key="1">
    <citation type="submission" date="2015-09" db="EMBL/GenBank/DDBJ databases">
        <authorList>
            <consortium name="Pathogen Informatics"/>
        </authorList>
    </citation>
    <scope>NUCLEOTIDE SEQUENCE [LARGE SCALE GENOMIC DNA]</scope>
    <source>
        <strain evidence="3">Lake Konstanz</strain>
    </source>
</reference>
<name>A0A0S4ISM0_BODSA</name>
<dbReference type="Proteomes" id="UP000051952">
    <property type="component" value="Unassembled WGS sequence"/>
</dbReference>
<gene>
    <name evidence="2" type="ORF">BSAL_63845</name>
</gene>
<dbReference type="AlphaFoldDB" id="A0A0S4ISM0"/>
<dbReference type="VEuPathDB" id="TriTrypDB:BSAL_63845"/>
<evidence type="ECO:0000256" key="1">
    <source>
        <dbReference type="SAM" id="MobiDB-lite"/>
    </source>
</evidence>
<accession>A0A0S4ISM0</accession>
<evidence type="ECO:0000313" key="2">
    <source>
        <dbReference type="EMBL" id="CUF59015.1"/>
    </source>
</evidence>
<feature type="region of interest" description="Disordered" evidence="1">
    <location>
        <begin position="1"/>
        <end position="26"/>
    </location>
</feature>
<organism evidence="2 3">
    <name type="scientific">Bodo saltans</name>
    <name type="common">Flagellated protozoan</name>
    <dbReference type="NCBI Taxonomy" id="75058"/>
    <lineage>
        <taxon>Eukaryota</taxon>
        <taxon>Discoba</taxon>
        <taxon>Euglenozoa</taxon>
        <taxon>Kinetoplastea</taxon>
        <taxon>Metakinetoplastina</taxon>
        <taxon>Eubodonida</taxon>
        <taxon>Bodonidae</taxon>
        <taxon>Bodo</taxon>
    </lineage>
</organism>
<keyword evidence="3" id="KW-1185">Reference proteome</keyword>
<protein>
    <submittedName>
        <fullName evidence="2">Uncharacterized protein</fullName>
    </submittedName>
</protein>
<evidence type="ECO:0000313" key="3">
    <source>
        <dbReference type="Proteomes" id="UP000051952"/>
    </source>
</evidence>